<dbReference type="Pfam" id="PF02567">
    <property type="entry name" value="PhzC-PhzF"/>
    <property type="match status" value="1"/>
</dbReference>
<keyword evidence="1" id="KW-0413">Isomerase</keyword>
<dbReference type="SUPFAM" id="SSF54506">
    <property type="entry name" value="Diaminopimelate epimerase-like"/>
    <property type="match status" value="1"/>
</dbReference>
<dbReference type="NCBIfam" id="TIGR00654">
    <property type="entry name" value="PhzF_family"/>
    <property type="match status" value="1"/>
</dbReference>
<dbReference type="Gene3D" id="3.10.310.10">
    <property type="entry name" value="Diaminopimelate Epimerase, Chain A, domain 1"/>
    <property type="match status" value="2"/>
</dbReference>
<name>A0A0F9FK64_9ZZZZ</name>
<protein>
    <recommendedName>
        <fullName evidence="3">Phenazine biosynthesis protein PhzF family</fullName>
    </recommendedName>
</protein>
<dbReference type="GO" id="GO:0005737">
    <property type="term" value="C:cytoplasm"/>
    <property type="evidence" value="ECO:0007669"/>
    <property type="project" value="TreeGrafter"/>
</dbReference>
<dbReference type="InterPro" id="IPR003719">
    <property type="entry name" value="Phenazine_PhzF-like"/>
</dbReference>
<dbReference type="PIRSF" id="PIRSF016184">
    <property type="entry name" value="PhzC_PhzF"/>
    <property type="match status" value="1"/>
</dbReference>
<dbReference type="PANTHER" id="PTHR13774:SF39">
    <property type="entry name" value="BIOSYNTHESIS PROTEIN, PUTATIVE-RELATED"/>
    <property type="match status" value="1"/>
</dbReference>
<dbReference type="PANTHER" id="PTHR13774">
    <property type="entry name" value="PHENAZINE BIOSYNTHESIS PROTEIN"/>
    <property type="match status" value="1"/>
</dbReference>
<comment type="caution">
    <text evidence="2">The sequence shown here is derived from an EMBL/GenBank/DDBJ whole genome shotgun (WGS) entry which is preliminary data.</text>
</comment>
<dbReference type="EMBL" id="LAZR01030081">
    <property type="protein sequence ID" value="KKL57680.1"/>
    <property type="molecule type" value="Genomic_DNA"/>
</dbReference>
<sequence>MIALDTIVFSDGEGGGNPCPLLFDYGDLSTEKMLSMTQYFGYESLFISESSLEDTNYKFRYFVPNHEMEMCVHATVAGATFLVRHNLVRENTIQIETLLGKITVHWRKDDEHSILITVNQFSPIFSENNPSKKEVAKCLNTKEENIVTTDYPIQSVSTSRPKLIIPIKNDEELHKLKPDFKALWHVCERYNTTGFYPFSIHTKDKNYDFEARQFPNNVGYNEDSATGVAACALGAYLTEYSKNVNFNAKEIGRISMRKSMLLLHILCSLYAGIILSTQSNTSFNTSCQGEKEEG</sequence>
<dbReference type="GO" id="GO:0016853">
    <property type="term" value="F:isomerase activity"/>
    <property type="evidence" value="ECO:0007669"/>
    <property type="project" value="UniProtKB-KW"/>
</dbReference>
<gene>
    <name evidence="2" type="ORF">LCGC14_2232990</name>
</gene>
<evidence type="ECO:0000256" key="1">
    <source>
        <dbReference type="ARBA" id="ARBA00023235"/>
    </source>
</evidence>
<reference evidence="2" key="1">
    <citation type="journal article" date="2015" name="Nature">
        <title>Complex archaea that bridge the gap between prokaryotes and eukaryotes.</title>
        <authorList>
            <person name="Spang A."/>
            <person name="Saw J.H."/>
            <person name="Jorgensen S.L."/>
            <person name="Zaremba-Niedzwiedzka K."/>
            <person name="Martijn J."/>
            <person name="Lind A.E."/>
            <person name="van Eijk R."/>
            <person name="Schleper C."/>
            <person name="Guy L."/>
            <person name="Ettema T.J."/>
        </authorList>
    </citation>
    <scope>NUCLEOTIDE SEQUENCE</scope>
</reference>
<evidence type="ECO:0008006" key="3">
    <source>
        <dbReference type="Google" id="ProtNLM"/>
    </source>
</evidence>
<accession>A0A0F9FK64</accession>
<organism evidence="2">
    <name type="scientific">marine sediment metagenome</name>
    <dbReference type="NCBI Taxonomy" id="412755"/>
    <lineage>
        <taxon>unclassified sequences</taxon>
        <taxon>metagenomes</taxon>
        <taxon>ecological metagenomes</taxon>
    </lineage>
</organism>
<dbReference type="AlphaFoldDB" id="A0A0F9FK64"/>
<evidence type="ECO:0000313" key="2">
    <source>
        <dbReference type="EMBL" id="KKL57680.1"/>
    </source>
</evidence>
<proteinExistence type="predicted"/>